<comment type="subcellular location">
    <subcellularLocation>
        <location evidence="1">Cell membrane</location>
        <topology evidence="1">Multi-pass membrane protein</topology>
    </subcellularLocation>
</comment>
<evidence type="ECO:0000313" key="8">
    <source>
        <dbReference type="EMBL" id="GAA4926051.1"/>
    </source>
</evidence>
<dbReference type="CDD" id="cd06579">
    <property type="entry name" value="TM_PBP1_transp_AraH_like"/>
    <property type="match status" value="1"/>
</dbReference>
<evidence type="ECO:0000256" key="6">
    <source>
        <dbReference type="SAM" id="MobiDB-lite"/>
    </source>
</evidence>
<feature type="transmembrane region" description="Helical" evidence="7">
    <location>
        <begin position="327"/>
        <end position="346"/>
    </location>
</feature>
<proteinExistence type="predicted"/>
<accession>A0ABP9G2I1</accession>
<feature type="transmembrane region" description="Helical" evidence="7">
    <location>
        <begin position="207"/>
        <end position="231"/>
    </location>
</feature>
<dbReference type="Proteomes" id="UP001499993">
    <property type="component" value="Unassembled WGS sequence"/>
</dbReference>
<evidence type="ECO:0000256" key="5">
    <source>
        <dbReference type="ARBA" id="ARBA00023136"/>
    </source>
</evidence>
<evidence type="ECO:0000313" key="9">
    <source>
        <dbReference type="Proteomes" id="UP001499993"/>
    </source>
</evidence>
<feature type="transmembrane region" description="Helical" evidence="7">
    <location>
        <begin position="381"/>
        <end position="404"/>
    </location>
</feature>
<evidence type="ECO:0000256" key="3">
    <source>
        <dbReference type="ARBA" id="ARBA00022692"/>
    </source>
</evidence>
<keyword evidence="3 7" id="KW-0812">Transmembrane</keyword>
<feature type="compositionally biased region" description="Low complexity" evidence="6">
    <location>
        <begin position="103"/>
        <end position="114"/>
    </location>
</feature>
<evidence type="ECO:0000256" key="2">
    <source>
        <dbReference type="ARBA" id="ARBA00022475"/>
    </source>
</evidence>
<feature type="region of interest" description="Disordered" evidence="6">
    <location>
        <begin position="1"/>
        <end position="114"/>
    </location>
</feature>
<evidence type="ECO:0000256" key="4">
    <source>
        <dbReference type="ARBA" id="ARBA00022989"/>
    </source>
</evidence>
<feature type="compositionally biased region" description="Low complexity" evidence="6">
    <location>
        <begin position="8"/>
        <end position="18"/>
    </location>
</feature>
<dbReference type="EMBL" id="BAABIK010000001">
    <property type="protein sequence ID" value="GAA4926051.1"/>
    <property type="molecule type" value="Genomic_DNA"/>
</dbReference>
<protein>
    <recommendedName>
        <fullName evidence="10">ABC transporter permease</fullName>
    </recommendedName>
</protein>
<organism evidence="8 9">
    <name type="scientific">Streptomonospora halophila</name>
    <dbReference type="NCBI Taxonomy" id="427369"/>
    <lineage>
        <taxon>Bacteria</taxon>
        <taxon>Bacillati</taxon>
        <taxon>Actinomycetota</taxon>
        <taxon>Actinomycetes</taxon>
        <taxon>Streptosporangiales</taxon>
        <taxon>Nocardiopsidaceae</taxon>
        <taxon>Streptomonospora</taxon>
    </lineage>
</organism>
<name>A0ABP9G2I1_9ACTN</name>
<feature type="transmembrane region" description="Helical" evidence="7">
    <location>
        <begin position="184"/>
        <end position="201"/>
    </location>
</feature>
<keyword evidence="2" id="KW-1003">Cell membrane</keyword>
<sequence>MGPDLQGRPPAAIRAARSPTRRARPRPPPTTAAARELGGDAAPRRPRRHRPGALRIPRIPATPHTRRRPHGPPARPYGARAAPQAAAPTPRKAMSTPTPTRSPDAGPAPAAPGPLAQVARSAASARMPTLAVAALLVITLAASVVLQPDFFSPYSLSASFATFLPVATIAAAQTIIVLGGGIDLSIGTIVTLASAVSVVLMDGDNSRLPLALAAGLATGAACGLVNGLVVAGLRLQPIVATFATSSVFGGLALLVLPQPGGTASPALTQTFGMVLALYIPIPAVLLLALWLAWRLLRQHRFGQYLYAVGGNADAAYTSAVPVSSVRVFSYVAGGTVAALAGVALLADSGAGDPTLGTELTLGSIAALVIGGTRLKGGSGGVGGALVGAIVLSLIQSLVFFAGVPTDAREFVYGCIIIAAIALAGLLTARSGVRRPAFTRGKAGTR</sequence>
<feature type="transmembrane region" description="Helical" evidence="7">
    <location>
        <begin position="238"/>
        <end position="258"/>
    </location>
</feature>
<feature type="transmembrane region" description="Helical" evidence="7">
    <location>
        <begin position="270"/>
        <end position="293"/>
    </location>
</feature>
<feature type="transmembrane region" description="Helical" evidence="7">
    <location>
        <begin position="410"/>
        <end position="428"/>
    </location>
</feature>
<dbReference type="Pfam" id="PF02653">
    <property type="entry name" value="BPD_transp_2"/>
    <property type="match status" value="1"/>
</dbReference>
<dbReference type="PANTHER" id="PTHR32196">
    <property type="entry name" value="ABC TRANSPORTER PERMEASE PROTEIN YPHD-RELATED-RELATED"/>
    <property type="match status" value="1"/>
</dbReference>
<evidence type="ECO:0000256" key="7">
    <source>
        <dbReference type="SAM" id="Phobius"/>
    </source>
</evidence>
<keyword evidence="4 7" id="KW-1133">Transmembrane helix</keyword>
<feature type="compositionally biased region" description="Low complexity" evidence="6">
    <location>
        <begin position="76"/>
        <end position="91"/>
    </location>
</feature>
<comment type="caution">
    <text evidence="8">The sequence shown here is derived from an EMBL/GenBank/DDBJ whole genome shotgun (WGS) entry which is preliminary data.</text>
</comment>
<evidence type="ECO:0008006" key="10">
    <source>
        <dbReference type="Google" id="ProtNLM"/>
    </source>
</evidence>
<evidence type="ECO:0000256" key="1">
    <source>
        <dbReference type="ARBA" id="ARBA00004651"/>
    </source>
</evidence>
<feature type="compositionally biased region" description="Low complexity" evidence="6">
    <location>
        <begin position="53"/>
        <end position="63"/>
    </location>
</feature>
<feature type="transmembrane region" description="Helical" evidence="7">
    <location>
        <begin position="154"/>
        <end position="177"/>
    </location>
</feature>
<gene>
    <name evidence="8" type="ORF">GCM10023224_00930</name>
</gene>
<keyword evidence="5 7" id="KW-0472">Membrane</keyword>
<reference evidence="9" key="1">
    <citation type="journal article" date="2019" name="Int. J. Syst. Evol. Microbiol.">
        <title>The Global Catalogue of Microorganisms (GCM) 10K type strain sequencing project: providing services to taxonomists for standard genome sequencing and annotation.</title>
        <authorList>
            <consortium name="The Broad Institute Genomics Platform"/>
            <consortium name="The Broad Institute Genome Sequencing Center for Infectious Disease"/>
            <person name="Wu L."/>
            <person name="Ma J."/>
        </authorList>
    </citation>
    <scope>NUCLEOTIDE SEQUENCE [LARGE SCALE GENOMIC DNA]</scope>
    <source>
        <strain evidence="9">JCM 18123</strain>
    </source>
</reference>
<feature type="compositionally biased region" description="Low complexity" evidence="6">
    <location>
        <begin position="31"/>
        <end position="41"/>
    </location>
</feature>
<feature type="transmembrane region" description="Helical" evidence="7">
    <location>
        <begin position="130"/>
        <end position="148"/>
    </location>
</feature>
<keyword evidence="9" id="KW-1185">Reference proteome</keyword>
<dbReference type="InterPro" id="IPR001851">
    <property type="entry name" value="ABC_transp_permease"/>
</dbReference>